<keyword evidence="2" id="KW-0812">Transmembrane</keyword>
<keyword evidence="2" id="KW-1133">Transmembrane helix</keyword>
<evidence type="ECO:0008006" key="5">
    <source>
        <dbReference type="Google" id="ProtNLM"/>
    </source>
</evidence>
<feature type="transmembrane region" description="Helical" evidence="2">
    <location>
        <begin position="20"/>
        <end position="37"/>
    </location>
</feature>
<dbReference type="EMBL" id="JAFMYV010000001">
    <property type="protein sequence ID" value="MBO0935128.1"/>
    <property type="molecule type" value="Genomic_DNA"/>
</dbReference>
<name>A0A939GC87_9BACT</name>
<organism evidence="3 4">
    <name type="scientific">Fibrella rubiginis</name>
    <dbReference type="NCBI Taxonomy" id="2817060"/>
    <lineage>
        <taxon>Bacteria</taxon>
        <taxon>Pseudomonadati</taxon>
        <taxon>Bacteroidota</taxon>
        <taxon>Cytophagia</taxon>
        <taxon>Cytophagales</taxon>
        <taxon>Spirosomataceae</taxon>
        <taxon>Fibrella</taxon>
    </lineage>
</organism>
<evidence type="ECO:0000313" key="3">
    <source>
        <dbReference type="EMBL" id="MBO0935128.1"/>
    </source>
</evidence>
<proteinExistence type="predicted"/>
<sequence length="746" mass="83129">MESLHQLIRSITAQLHANSWLKALLVGASAGLLVGLLPVGLPVLLSIGALVTCLTAWQLGAFEAKHAEAIALLHRTLDQTEYSLPLLTKPDLNMAEQLQLDRLGEQAARTSQPVVVGQHLRPYALLLVGCLTLVGLVNYWPSEQKAAAQLTKRSTKQTAKQTDPLIPPAFQSARLVVLPPAYTGLPTRTTTDLNVTAYVGSVLRWQVQLSQTERVRVALVNSRGGELAFTRQNGRFSYQDRVLNSGLYALRAYWRTPRNRDSLVYQSDFYRLEAQPDTPPLVRPTSKELHRFHRLGEPMQLRIQAQVSDDFQVRGAYIVATLARGSGENVKFRESHFPVSAGPFKSSLLSHTLDLAKLGFTPGDELYYYWAAIDNRQPDPQLTKSDTYFVVFKDTTKTDDAELATMAVNIMPDYFRSQRQIIIDTDKLIAKKKRLTKPTFNSGSNEIGFDQKVLRLRYGQYLGEEFENQIGGHSPMADNDANLLAGYEHRHDVNPDPNGDVSTTKEEHHEEHHAEAGHDHGGANGPATGQEQDPLAAMMEQYVHNHDNGEVNTFYEQSTRSLLKMALEQMWQSELHLRLYEPELARPFEQKALDYLKLAQQKARAYAKKSGYDPPPLKEKETRLTGELKNVANQHRVARRYQNVPVAMLVAEVLGYVSLPKLSSAQRQTVGQLSAALSGPLLQSGLANWSVLAHLQQLASGKPLTASALEVVQSRLSAFANQTTTGSRPGLVSDKKLENAFWQKLE</sequence>
<feature type="region of interest" description="Disordered" evidence="1">
    <location>
        <begin position="489"/>
        <end position="531"/>
    </location>
</feature>
<evidence type="ECO:0000256" key="1">
    <source>
        <dbReference type="SAM" id="MobiDB-lite"/>
    </source>
</evidence>
<comment type="caution">
    <text evidence="3">The sequence shown here is derived from an EMBL/GenBank/DDBJ whole genome shotgun (WGS) entry which is preliminary data.</text>
</comment>
<protein>
    <recommendedName>
        <fullName evidence="5">DUF4175 domain-containing protein</fullName>
    </recommendedName>
</protein>
<accession>A0A939GC87</accession>
<keyword evidence="4" id="KW-1185">Reference proteome</keyword>
<reference evidence="3" key="1">
    <citation type="submission" date="2021-03" db="EMBL/GenBank/DDBJ databases">
        <title>Fibrella sp. HMF5335 genome sequencing and assembly.</title>
        <authorList>
            <person name="Kang H."/>
            <person name="Kim H."/>
            <person name="Bae S."/>
            <person name="Joh K."/>
        </authorList>
    </citation>
    <scope>NUCLEOTIDE SEQUENCE</scope>
    <source>
        <strain evidence="3">HMF5335</strain>
    </source>
</reference>
<dbReference type="AlphaFoldDB" id="A0A939GC87"/>
<dbReference type="RefSeq" id="WP_207362696.1">
    <property type="nucleotide sequence ID" value="NZ_JAFMYV010000001.1"/>
</dbReference>
<evidence type="ECO:0000256" key="2">
    <source>
        <dbReference type="SAM" id="Phobius"/>
    </source>
</evidence>
<evidence type="ECO:0000313" key="4">
    <source>
        <dbReference type="Proteomes" id="UP000664034"/>
    </source>
</evidence>
<dbReference type="Proteomes" id="UP000664034">
    <property type="component" value="Unassembled WGS sequence"/>
</dbReference>
<gene>
    <name evidence="3" type="ORF">J2I47_01080</name>
</gene>
<feature type="compositionally biased region" description="Basic and acidic residues" evidence="1">
    <location>
        <begin position="503"/>
        <end position="521"/>
    </location>
</feature>
<keyword evidence="2" id="KW-0472">Membrane</keyword>